<sequence>MELELVAVLRAAWIAAILPILVALIPSSKLRFFHELLLGLAKRGKIMRSPSNKFTVPQKFFCHFYILASLWSILLLVAMWVYACHSTKENRSGVLQSVFLLLLMETQALRRLYESIYVFKYSSSARMHILGYFVGFFFYVAAPLSLCCNYVPEVFNFGLSLLQELIVTGKYKMRVAESDLWGFINPLRYLKWYIWVGAAVFFWGWIHQHCCHVILGMLRKNKEHNEEYLIPHGDWFEYVSSPHYLAEIVIYSGLVLASGCLDLTLWLVFGFVVANLVFAAAETHRWYQHKFENYPKKRFAILPFVY</sequence>
<comment type="subcellular location">
    <subcellularLocation>
        <location evidence="1">Endomembrane system</location>
        <topology evidence="1">Multi-pass membrane protein</topology>
    </subcellularLocation>
</comment>
<keyword evidence="5 6" id="KW-0472">Membrane</keyword>
<evidence type="ECO:0000256" key="6">
    <source>
        <dbReference type="SAM" id="Phobius"/>
    </source>
</evidence>
<evidence type="ECO:0000256" key="5">
    <source>
        <dbReference type="ARBA" id="ARBA00023136"/>
    </source>
</evidence>
<dbReference type="PANTHER" id="PTHR14624">
    <property type="entry name" value="DFG10 PROTEIN"/>
    <property type="match status" value="1"/>
</dbReference>
<feature type="transmembrane region" description="Helical" evidence="6">
    <location>
        <begin position="192"/>
        <end position="215"/>
    </location>
</feature>
<keyword evidence="4 6" id="KW-1133">Transmembrane helix</keyword>
<dbReference type="Proteomes" id="UP000595140">
    <property type="component" value="Unassembled WGS sequence"/>
</dbReference>
<dbReference type="GO" id="GO:0005783">
    <property type="term" value="C:endoplasmic reticulum"/>
    <property type="evidence" value="ECO:0007669"/>
    <property type="project" value="TreeGrafter"/>
</dbReference>
<feature type="transmembrane region" description="Helical" evidence="6">
    <location>
        <begin position="60"/>
        <end position="81"/>
    </location>
</feature>
<dbReference type="GO" id="GO:0006488">
    <property type="term" value="P:dolichol-linked oligosaccharide biosynthetic process"/>
    <property type="evidence" value="ECO:0007669"/>
    <property type="project" value="InterPro"/>
</dbReference>
<dbReference type="InterPro" id="IPR001104">
    <property type="entry name" value="3-oxo-5_a-steroid_4-DH_C"/>
</dbReference>
<accession>A0A484MFQ0</accession>
<feature type="transmembrane region" description="Helical" evidence="6">
    <location>
        <begin position="6"/>
        <end position="25"/>
    </location>
</feature>
<dbReference type="PROSITE" id="PS50244">
    <property type="entry name" value="S5A_REDUCTASE"/>
    <property type="match status" value="1"/>
</dbReference>
<dbReference type="InterPro" id="IPR039698">
    <property type="entry name" value="Dfg10/SRD5A3"/>
</dbReference>
<dbReference type="GO" id="GO:0003865">
    <property type="term" value="F:3-oxo-5-alpha-steroid 4-dehydrogenase activity"/>
    <property type="evidence" value="ECO:0007669"/>
    <property type="project" value="TreeGrafter"/>
</dbReference>
<dbReference type="UniPathway" id="UPA00378"/>
<evidence type="ECO:0000259" key="7">
    <source>
        <dbReference type="Pfam" id="PF02544"/>
    </source>
</evidence>
<keyword evidence="9" id="KW-1185">Reference proteome</keyword>
<reference evidence="8 9" key="1">
    <citation type="submission" date="2018-04" db="EMBL/GenBank/DDBJ databases">
        <authorList>
            <person name="Vogel A."/>
        </authorList>
    </citation>
    <scope>NUCLEOTIDE SEQUENCE [LARGE SCALE GENOMIC DNA]</scope>
</reference>
<evidence type="ECO:0000313" key="8">
    <source>
        <dbReference type="EMBL" id="VFQ87763.1"/>
    </source>
</evidence>
<evidence type="ECO:0000313" key="9">
    <source>
        <dbReference type="Proteomes" id="UP000595140"/>
    </source>
</evidence>
<dbReference type="AlphaFoldDB" id="A0A484MFQ0"/>
<comment type="pathway">
    <text evidence="2">Protein modification; protein glycosylation.</text>
</comment>
<evidence type="ECO:0000256" key="3">
    <source>
        <dbReference type="ARBA" id="ARBA00022692"/>
    </source>
</evidence>
<keyword evidence="3 6" id="KW-0812">Transmembrane</keyword>
<evidence type="ECO:0000256" key="4">
    <source>
        <dbReference type="ARBA" id="ARBA00022989"/>
    </source>
</evidence>
<feature type="domain" description="3-oxo-5-alpha-steroid 4-dehydrogenase C-terminal" evidence="7">
    <location>
        <begin position="189"/>
        <end position="306"/>
    </location>
</feature>
<dbReference type="EMBL" id="OOIL02003369">
    <property type="protein sequence ID" value="VFQ87763.1"/>
    <property type="molecule type" value="Genomic_DNA"/>
</dbReference>
<organism evidence="8 9">
    <name type="scientific">Cuscuta campestris</name>
    <dbReference type="NCBI Taxonomy" id="132261"/>
    <lineage>
        <taxon>Eukaryota</taxon>
        <taxon>Viridiplantae</taxon>
        <taxon>Streptophyta</taxon>
        <taxon>Embryophyta</taxon>
        <taxon>Tracheophyta</taxon>
        <taxon>Spermatophyta</taxon>
        <taxon>Magnoliopsida</taxon>
        <taxon>eudicotyledons</taxon>
        <taxon>Gunneridae</taxon>
        <taxon>Pentapetalae</taxon>
        <taxon>asterids</taxon>
        <taxon>lamiids</taxon>
        <taxon>Solanales</taxon>
        <taxon>Convolvulaceae</taxon>
        <taxon>Cuscuteae</taxon>
        <taxon>Cuscuta</taxon>
        <taxon>Cuscuta subgen. Grammica</taxon>
        <taxon>Cuscuta sect. Cleistogrammica</taxon>
    </lineage>
</organism>
<dbReference type="PANTHER" id="PTHR14624:SF0">
    <property type="entry name" value="POLYPRENOL REDUCTASE"/>
    <property type="match status" value="1"/>
</dbReference>
<feature type="transmembrane region" description="Helical" evidence="6">
    <location>
        <begin position="129"/>
        <end position="152"/>
    </location>
</feature>
<name>A0A484MFQ0_9ASTE</name>
<evidence type="ECO:0000256" key="2">
    <source>
        <dbReference type="ARBA" id="ARBA00004922"/>
    </source>
</evidence>
<proteinExistence type="predicted"/>
<gene>
    <name evidence="8" type="ORF">CCAM_LOCUS29539</name>
</gene>
<dbReference type="Pfam" id="PF02544">
    <property type="entry name" value="Steroid_dh"/>
    <property type="match status" value="1"/>
</dbReference>
<protein>
    <recommendedName>
        <fullName evidence="7">3-oxo-5-alpha-steroid 4-dehydrogenase C-terminal domain-containing protein</fullName>
    </recommendedName>
</protein>
<dbReference type="GO" id="GO:0016095">
    <property type="term" value="P:polyprenol catabolic process"/>
    <property type="evidence" value="ECO:0007669"/>
    <property type="project" value="TreeGrafter"/>
</dbReference>
<dbReference type="OrthoDB" id="541710at2759"/>
<evidence type="ECO:0000256" key="1">
    <source>
        <dbReference type="ARBA" id="ARBA00004127"/>
    </source>
</evidence>